<name>A0ABW4WX42_9BACT</name>
<keyword evidence="1" id="KW-0472">Membrane</keyword>
<proteinExistence type="predicted"/>
<protein>
    <recommendedName>
        <fullName evidence="4">ABC transporter permease</fullName>
    </recommendedName>
</protein>
<dbReference type="EMBL" id="JBHUHV010000029">
    <property type="protein sequence ID" value="MFD2067177.1"/>
    <property type="molecule type" value="Genomic_DNA"/>
</dbReference>
<evidence type="ECO:0000256" key="1">
    <source>
        <dbReference type="SAM" id="Phobius"/>
    </source>
</evidence>
<reference evidence="3" key="1">
    <citation type="journal article" date="2019" name="Int. J. Syst. Evol. Microbiol.">
        <title>The Global Catalogue of Microorganisms (GCM) 10K type strain sequencing project: providing services to taxonomists for standard genome sequencing and annotation.</title>
        <authorList>
            <consortium name="The Broad Institute Genomics Platform"/>
            <consortium name="The Broad Institute Genome Sequencing Center for Infectious Disease"/>
            <person name="Wu L."/>
            <person name="Ma J."/>
        </authorList>
    </citation>
    <scope>NUCLEOTIDE SEQUENCE [LARGE SCALE GENOMIC DNA]</scope>
    <source>
        <strain evidence="3">JCM 16545</strain>
    </source>
</reference>
<evidence type="ECO:0000313" key="2">
    <source>
        <dbReference type="EMBL" id="MFD2067177.1"/>
    </source>
</evidence>
<feature type="transmembrane region" description="Helical" evidence="1">
    <location>
        <begin position="215"/>
        <end position="238"/>
    </location>
</feature>
<keyword evidence="1" id="KW-1133">Transmembrane helix</keyword>
<feature type="transmembrane region" description="Helical" evidence="1">
    <location>
        <begin position="173"/>
        <end position="195"/>
    </location>
</feature>
<keyword evidence="3" id="KW-1185">Reference proteome</keyword>
<evidence type="ECO:0008006" key="4">
    <source>
        <dbReference type="Google" id="ProtNLM"/>
    </source>
</evidence>
<accession>A0ABW4WX42</accession>
<feature type="transmembrane region" description="Helical" evidence="1">
    <location>
        <begin position="149"/>
        <end position="166"/>
    </location>
</feature>
<gene>
    <name evidence="2" type="ORF">ACFSKU_09810</name>
</gene>
<evidence type="ECO:0000313" key="3">
    <source>
        <dbReference type="Proteomes" id="UP001597369"/>
    </source>
</evidence>
<feature type="transmembrane region" description="Helical" evidence="1">
    <location>
        <begin position="20"/>
        <end position="46"/>
    </location>
</feature>
<feature type="transmembrane region" description="Helical" evidence="1">
    <location>
        <begin position="100"/>
        <end position="129"/>
    </location>
</feature>
<keyword evidence="1" id="KW-0812">Transmembrane</keyword>
<sequence length="245" mass="27348">MNPVLDLKRLGYFIKRQLFLNINALWIAIGAVGGALLVISALFAYFNPEVDTLFGLRNLYLVVLFGAGFIFTSMVFNEMNTPQKSVTFLTLPVSTLERLLGAWLVSSPVFLLLFGAFMLLLTLISTLLAGQPEALSYLFDRDVLICVKVYLVTQTIFFVGACAFKGNSFLKTLLALFVVAMIITAYSGSLGFLLFGKAGVKVGPDGEFKDTVEYIFTKVIPFLFWYVLAPFMLVVSYYKLRERQV</sequence>
<feature type="transmembrane region" description="Helical" evidence="1">
    <location>
        <begin position="58"/>
        <end position="79"/>
    </location>
</feature>
<comment type="caution">
    <text evidence="2">The sequence shown here is derived from an EMBL/GenBank/DDBJ whole genome shotgun (WGS) entry which is preliminary data.</text>
</comment>
<organism evidence="2 3">
    <name type="scientific">Pontibacter silvestris</name>
    <dbReference type="NCBI Taxonomy" id="2305183"/>
    <lineage>
        <taxon>Bacteria</taxon>
        <taxon>Pseudomonadati</taxon>
        <taxon>Bacteroidota</taxon>
        <taxon>Cytophagia</taxon>
        <taxon>Cytophagales</taxon>
        <taxon>Hymenobacteraceae</taxon>
        <taxon>Pontibacter</taxon>
    </lineage>
</organism>
<dbReference type="Proteomes" id="UP001597369">
    <property type="component" value="Unassembled WGS sequence"/>
</dbReference>
<dbReference type="RefSeq" id="WP_229961022.1">
    <property type="nucleotide sequence ID" value="NZ_JAJJWI010000009.1"/>
</dbReference>